<dbReference type="Pfam" id="PF13564">
    <property type="entry name" value="DoxX_2"/>
    <property type="match status" value="1"/>
</dbReference>
<evidence type="ECO:0000256" key="4">
    <source>
        <dbReference type="ARBA" id="ARBA00023136"/>
    </source>
</evidence>
<keyword evidence="4 5" id="KW-0472">Membrane</keyword>
<feature type="transmembrane region" description="Helical" evidence="5">
    <location>
        <begin position="96"/>
        <end position="116"/>
    </location>
</feature>
<keyword evidence="2 5" id="KW-0812">Transmembrane</keyword>
<evidence type="ECO:0000313" key="6">
    <source>
        <dbReference type="EMBL" id="MEM0575422.1"/>
    </source>
</evidence>
<dbReference type="InterPro" id="IPR032808">
    <property type="entry name" value="DoxX"/>
</dbReference>
<proteinExistence type="predicted"/>
<name>A0ABU9NM34_9FLAO</name>
<dbReference type="Proteomes" id="UP001468798">
    <property type="component" value="Unassembled WGS sequence"/>
</dbReference>
<evidence type="ECO:0000256" key="2">
    <source>
        <dbReference type="ARBA" id="ARBA00022692"/>
    </source>
</evidence>
<evidence type="ECO:0000256" key="3">
    <source>
        <dbReference type="ARBA" id="ARBA00022989"/>
    </source>
</evidence>
<accession>A0ABU9NM34</accession>
<protein>
    <submittedName>
        <fullName evidence="6">DoxX family protein</fullName>
    </submittedName>
</protein>
<sequence>MKTTIVSWILRLVAAGILLQTLFFKFTAAPESVYVFSTLGIEPFGRIGSGVAELIAAVLLLIPRVTLLGALMSIGVMFGAIASHILVLGYEVQNDGGTLFILALITFICSVALVFIHKNQISNLLKLKF</sequence>
<dbReference type="RefSeq" id="WP_315172207.1">
    <property type="nucleotide sequence ID" value="NZ_JBCGDP010000002.1"/>
</dbReference>
<evidence type="ECO:0000256" key="1">
    <source>
        <dbReference type="ARBA" id="ARBA00004141"/>
    </source>
</evidence>
<keyword evidence="3 5" id="KW-1133">Transmembrane helix</keyword>
<evidence type="ECO:0000313" key="7">
    <source>
        <dbReference type="Proteomes" id="UP001468798"/>
    </source>
</evidence>
<evidence type="ECO:0000256" key="5">
    <source>
        <dbReference type="SAM" id="Phobius"/>
    </source>
</evidence>
<reference evidence="6 7" key="1">
    <citation type="submission" date="2024-03" db="EMBL/GenBank/DDBJ databases">
        <title>Two novel species of the genus Flavobacterium exhibiting potentially degradation of complex polysaccharides.</title>
        <authorList>
            <person name="Lian X."/>
        </authorList>
    </citation>
    <scope>NUCLEOTIDE SEQUENCE [LARGE SCALE GENOMIC DNA]</scope>
    <source>
        <strain evidence="6 7">N6</strain>
    </source>
</reference>
<feature type="transmembrane region" description="Helical" evidence="5">
    <location>
        <begin position="44"/>
        <end position="62"/>
    </location>
</feature>
<comment type="subcellular location">
    <subcellularLocation>
        <location evidence="1">Membrane</location>
        <topology evidence="1">Multi-pass membrane protein</topology>
    </subcellularLocation>
</comment>
<dbReference type="EMBL" id="JBCGDP010000002">
    <property type="protein sequence ID" value="MEM0575422.1"/>
    <property type="molecule type" value="Genomic_DNA"/>
</dbReference>
<comment type="caution">
    <text evidence="6">The sequence shown here is derived from an EMBL/GenBank/DDBJ whole genome shotgun (WGS) entry which is preliminary data.</text>
</comment>
<feature type="transmembrane region" description="Helical" evidence="5">
    <location>
        <begin position="69"/>
        <end position="90"/>
    </location>
</feature>
<gene>
    <name evidence="6" type="ORF">WFZ86_02840</name>
</gene>
<keyword evidence="7" id="KW-1185">Reference proteome</keyword>
<organism evidence="6 7">
    <name type="scientific">Flavobacterium polysaccharolyticum</name>
    <dbReference type="NCBI Taxonomy" id="3133148"/>
    <lineage>
        <taxon>Bacteria</taxon>
        <taxon>Pseudomonadati</taxon>
        <taxon>Bacteroidota</taxon>
        <taxon>Flavobacteriia</taxon>
        <taxon>Flavobacteriales</taxon>
        <taxon>Flavobacteriaceae</taxon>
        <taxon>Flavobacterium</taxon>
    </lineage>
</organism>